<dbReference type="Gene3D" id="1.10.560.10">
    <property type="entry name" value="GroEL-like equatorial domain"/>
    <property type="match status" value="1"/>
</dbReference>
<sequence length="912" mass="100119">MFSSLSPLSSCCCCGVCTGTSFVAIIHFLACVAVVVNSILHFIFHMETYGSVWSPEGLLLVTMFALMGVPVTFAAMLGAWLKLESYVRAYLIYFLASFVELTQLHRLLRCARRCVGPCGRVRLQHAAEGVRHAPVVVTSSCAQVLKFWAVQPQHHILKLIVDSAQEHLKSSTDGGWIFLQLTLGLFFALRGRRPWALQGLAMCAERLDGTLPSCRVGFELRLAHVLALLRSALCKPVALADPKDVQHLSVVILEAFLHTVPEMDQGRPWSDVLRFEWFCGHDVDWSWKHHGLVLDTPGSIANPPEGDLRLVLFDASLEQWLSRPEEAWGMETYTVETRISSSAPVDAFRSWEISQFKQMADSLLEAQVQVLACQKLVDPWLVDYLCSKGVSVLWRLSIRHVEFVRRLTGARPVTSLAATVKWGEVMGKVGSIALKRICQRDYVLLTPPANGMNISTILVSAPDDHALQELKQCVPQAVHCLWATVQGSGFVVPGAGLIELQLAMDLDQWAQSLQKEEQPTHTAGRDTLVFAIKAVATCFKDAAASLVEEAAEHQCPSASAAGIAMMDAATEALQRWKETSDLPAGMVFDAESSKLRSIRSAIDLAAVLLRIGRTLDFRTLFSEEPHTEKVAQQTEVEQVAVPMEVSDPERAAEGDQVEDVQPGERSTTFLQRTPSATNQAASDLANDRRLMGAAATLGGAAGTLLMGPVSGVALGAAALYAATREDCTGSVARKAGTVYLNVADTAIDEGIRAVDRSVKAFGSAVDRGCRQLESNASVPTPIRVSLQQWRRQSEDRTFPKTGEAADEAEKIRSKYPDRVPVICERSARSTLPELPKKKFVVHGNMLCGEFKYMVHKQIADATPERLSVDQTIYLFINGITPKTSTPMSQLYEQFRQPDGFLYIRFGAENTLG</sequence>
<feature type="region of interest" description="Disordered" evidence="5">
    <location>
        <begin position="647"/>
        <end position="666"/>
    </location>
</feature>
<evidence type="ECO:0000256" key="2">
    <source>
        <dbReference type="ARBA" id="ARBA00007293"/>
    </source>
</evidence>
<name>A0ABP0HY81_9DINO</name>
<evidence type="ECO:0000256" key="1">
    <source>
        <dbReference type="ARBA" id="ARBA00004370"/>
    </source>
</evidence>
<feature type="transmembrane region" description="Helical" evidence="6">
    <location>
        <begin position="58"/>
        <end position="81"/>
    </location>
</feature>
<dbReference type="EMBL" id="CAXAMM010002080">
    <property type="protein sequence ID" value="CAK8994638.1"/>
    <property type="molecule type" value="Genomic_DNA"/>
</dbReference>
<dbReference type="InterPro" id="IPR002423">
    <property type="entry name" value="Cpn60/GroEL/TCP-1"/>
</dbReference>
<evidence type="ECO:0000313" key="8">
    <source>
        <dbReference type="Proteomes" id="UP001642464"/>
    </source>
</evidence>
<comment type="similarity">
    <text evidence="2">Belongs to the ATG8 family.</text>
</comment>
<dbReference type="SUPFAM" id="SSF52029">
    <property type="entry name" value="GroEL apical domain-like"/>
    <property type="match status" value="1"/>
</dbReference>
<dbReference type="SUPFAM" id="SSF48592">
    <property type="entry name" value="GroEL equatorial domain-like"/>
    <property type="match status" value="1"/>
</dbReference>
<comment type="subcellular location">
    <subcellularLocation>
        <location evidence="1">Membrane</location>
    </subcellularLocation>
</comment>
<keyword evidence="8" id="KW-1185">Reference proteome</keyword>
<dbReference type="Proteomes" id="UP001642464">
    <property type="component" value="Unassembled WGS sequence"/>
</dbReference>
<dbReference type="CDD" id="cd16108">
    <property type="entry name" value="Ubl_ATG8_like"/>
    <property type="match status" value="1"/>
</dbReference>
<keyword evidence="6" id="KW-0812">Transmembrane</keyword>
<keyword evidence="3 6" id="KW-0472">Membrane</keyword>
<evidence type="ECO:0000256" key="4">
    <source>
        <dbReference type="ARBA" id="ARBA00023288"/>
    </source>
</evidence>
<keyword evidence="4" id="KW-0449">Lipoprotein</keyword>
<evidence type="ECO:0000313" key="7">
    <source>
        <dbReference type="EMBL" id="CAK8994638.1"/>
    </source>
</evidence>
<evidence type="ECO:0000256" key="6">
    <source>
        <dbReference type="SAM" id="Phobius"/>
    </source>
</evidence>
<accession>A0ABP0HY81</accession>
<proteinExistence type="inferred from homology"/>
<protein>
    <submittedName>
        <fullName evidence="7">Autophagy-related protein 8 (Autophagy-related ubiquitin-like modifier ATG8)</fullName>
    </submittedName>
</protein>
<dbReference type="Gene3D" id="3.10.20.90">
    <property type="entry name" value="Phosphatidylinositol 3-kinase Catalytic Subunit, Chain A, domain 1"/>
    <property type="match status" value="1"/>
</dbReference>
<feature type="transmembrane region" description="Helical" evidence="6">
    <location>
        <begin position="24"/>
        <end position="46"/>
    </location>
</feature>
<keyword evidence="6" id="KW-1133">Transmembrane helix</keyword>
<evidence type="ECO:0000256" key="5">
    <source>
        <dbReference type="SAM" id="MobiDB-lite"/>
    </source>
</evidence>
<dbReference type="InterPro" id="IPR027409">
    <property type="entry name" value="GroEL-like_apical_dom_sf"/>
</dbReference>
<gene>
    <name evidence="7" type="ORF">SCF082_LOCUS4014</name>
</gene>
<dbReference type="PANTHER" id="PTHR46787:SF1">
    <property type="entry name" value="MOLECULAR CHAPERONE MKKS"/>
    <property type="match status" value="1"/>
</dbReference>
<dbReference type="Pfam" id="PF00118">
    <property type="entry name" value="Cpn60_TCP1"/>
    <property type="match status" value="1"/>
</dbReference>
<dbReference type="InterPro" id="IPR004241">
    <property type="entry name" value="Atg8-like"/>
</dbReference>
<reference evidence="7 8" key="1">
    <citation type="submission" date="2024-02" db="EMBL/GenBank/DDBJ databases">
        <authorList>
            <person name="Chen Y."/>
            <person name="Shah S."/>
            <person name="Dougan E. K."/>
            <person name="Thang M."/>
            <person name="Chan C."/>
        </authorList>
    </citation>
    <scope>NUCLEOTIDE SEQUENCE [LARGE SCALE GENOMIC DNA]</scope>
</reference>
<feature type="transmembrane region" description="Helical" evidence="6">
    <location>
        <begin position="87"/>
        <end position="104"/>
    </location>
</feature>
<dbReference type="Pfam" id="PF02991">
    <property type="entry name" value="ATG8"/>
    <property type="match status" value="1"/>
</dbReference>
<evidence type="ECO:0000256" key="3">
    <source>
        <dbReference type="ARBA" id="ARBA00023136"/>
    </source>
</evidence>
<dbReference type="SUPFAM" id="SSF54236">
    <property type="entry name" value="Ubiquitin-like"/>
    <property type="match status" value="1"/>
</dbReference>
<comment type="caution">
    <text evidence="7">The sequence shown here is derived from an EMBL/GenBank/DDBJ whole genome shotgun (WGS) entry which is preliminary data.</text>
</comment>
<dbReference type="PANTHER" id="PTHR46787">
    <property type="entry name" value="SYNDROMES PUTATIVE CHAPERONIN-RELATED"/>
    <property type="match status" value="1"/>
</dbReference>
<dbReference type="Gene3D" id="3.50.7.10">
    <property type="entry name" value="GroEL"/>
    <property type="match status" value="1"/>
</dbReference>
<organism evidence="7 8">
    <name type="scientific">Durusdinium trenchii</name>
    <dbReference type="NCBI Taxonomy" id="1381693"/>
    <lineage>
        <taxon>Eukaryota</taxon>
        <taxon>Sar</taxon>
        <taxon>Alveolata</taxon>
        <taxon>Dinophyceae</taxon>
        <taxon>Suessiales</taxon>
        <taxon>Symbiodiniaceae</taxon>
        <taxon>Durusdinium</taxon>
    </lineage>
</organism>
<dbReference type="InterPro" id="IPR027413">
    <property type="entry name" value="GROEL-like_equatorial_sf"/>
</dbReference>
<dbReference type="InterPro" id="IPR029071">
    <property type="entry name" value="Ubiquitin-like_domsf"/>
</dbReference>
<dbReference type="InterPro" id="IPR028790">
    <property type="entry name" value="MKKS"/>
</dbReference>